<evidence type="ECO:0000313" key="8">
    <source>
        <dbReference type="Proteomes" id="UP000294071"/>
    </source>
</evidence>
<evidence type="ECO:0000256" key="5">
    <source>
        <dbReference type="ARBA" id="ARBA00023136"/>
    </source>
</evidence>
<dbReference type="EMBL" id="SDWT01000001">
    <property type="protein sequence ID" value="RYB94297.1"/>
    <property type="molecule type" value="Genomic_DNA"/>
</dbReference>
<name>A0A4Q2RYP0_9ACTN</name>
<feature type="transmembrane region" description="Helical" evidence="6">
    <location>
        <begin position="329"/>
        <end position="355"/>
    </location>
</feature>
<keyword evidence="5 6" id="KW-0472">Membrane</keyword>
<dbReference type="PANTHER" id="PTHR30250:SF11">
    <property type="entry name" value="O-ANTIGEN TRANSPORTER-RELATED"/>
    <property type="match status" value="1"/>
</dbReference>
<evidence type="ECO:0000256" key="6">
    <source>
        <dbReference type="SAM" id="Phobius"/>
    </source>
</evidence>
<dbReference type="Proteomes" id="UP000294071">
    <property type="component" value="Unassembled WGS sequence"/>
</dbReference>
<comment type="subcellular location">
    <subcellularLocation>
        <location evidence="1">Cell membrane</location>
        <topology evidence="1">Multi-pass membrane protein</topology>
    </subcellularLocation>
</comment>
<evidence type="ECO:0000313" key="7">
    <source>
        <dbReference type="EMBL" id="RYB94297.1"/>
    </source>
</evidence>
<keyword evidence="4 6" id="KW-1133">Transmembrane helix</keyword>
<dbReference type="GO" id="GO:0005886">
    <property type="term" value="C:plasma membrane"/>
    <property type="evidence" value="ECO:0007669"/>
    <property type="project" value="UniProtKB-SubCell"/>
</dbReference>
<evidence type="ECO:0000256" key="4">
    <source>
        <dbReference type="ARBA" id="ARBA00022989"/>
    </source>
</evidence>
<protein>
    <recommendedName>
        <fullName evidence="9">Lipopolysaccharide biosynthesis protein</fullName>
    </recommendedName>
</protein>
<feature type="transmembrane region" description="Helical" evidence="6">
    <location>
        <begin position="179"/>
        <end position="198"/>
    </location>
</feature>
<dbReference type="PANTHER" id="PTHR30250">
    <property type="entry name" value="PST FAMILY PREDICTED COLANIC ACID TRANSPORTER"/>
    <property type="match status" value="1"/>
</dbReference>
<evidence type="ECO:0000256" key="3">
    <source>
        <dbReference type="ARBA" id="ARBA00022692"/>
    </source>
</evidence>
<feature type="transmembrane region" description="Helical" evidence="6">
    <location>
        <begin position="362"/>
        <end position="384"/>
    </location>
</feature>
<gene>
    <name evidence="7" type="ORF">EUA93_08040</name>
</gene>
<organism evidence="7 8">
    <name type="scientific">Nocardioides oleivorans</name>
    <dbReference type="NCBI Taxonomy" id="273676"/>
    <lineage>
        <taxon>Bacteria</taxon>
        <taxon>Bacillati</taxon>
        <taxon>Actinomycetota</taxon>
        <taxon>Actinomycetes</taxon>
        <taxon>Propionibacteriales</taxon>
        <taxon>Nocardioidaceae</taxon>
        <taxon>Nocardioides</taxon>
    </lineage>
</organism>
<evidence type="ECO:0000256" key="2">
    <source>
        <dbReference type="ARBA" id="ARBA00022475"/>
    </source>
</evidence>
<feature type="transmembrane region" description="Helical" evidence="6">
    <location>
        <begin position="302"/>
        <end position="323"/>
    </location>
</feature>
<feature type="transmembrane region" description="Helical" evidence="6">
    <location>
        <begin position="20"/>
        <end position="38"/>
    </location>
</feature>
<dbReference type="AlphaFoldDB" id="A0A4Q2RYP0"/>
<dbReference type="OrthoDB" id="5120249at2"/>
<comment type="caution">
    <text evidence="7">The sequence shown here is derived from an EMBL/GenBank/DDBJ whole genome shotgun (WGS) entry which is preliminary data.</text>
</comment>
<sequence length="434" mass="44233">MTRHPSSAASRLRSPSVARILALGMTFAFSLVVGRTLGPHDAGTVYAAVVGVSALGMLARFGTEYAVLRHGSALVASRALSPAALHWPYLLRVCLLGSVGCSAVAVAALLLASPDDRTAYVVFALSVPFQSLGVLASALLRASGLSGRGAFAEFGLAQGIAAAVTVVLGLTGTADPTRVALAFTGSWVVVCAWAFVAARPVWQADAHASAVARPSIASLGAMMTSSLMFYLLTWSPIAVLMVVATQTDVAWFGAAARFPTLIALVPTIQLTAGLPVIAAHVANHRLAETNAELRVLNVRASVIALVAGVGLVVAAPLVVSLFGPGFGGAATVLMILVVGQVGAVMLGPASILPLVTGFERHAMVALSVTLPGAVLVETLLGLRWGAAGAAAGWSIAICAFGLAMAITLRRGAGITSYVTIGGPARSRRQNLEHP</sequence>
<feature type="transmembrane region" description="Helical" evidence="6">
    <location>
        <begin position="151"/>
        <end position="173"/>
    </location>
</feature>
<dbReference type="InterPro" id="IPR050833">
    <property type="entry name" value="Poly_Biosynth_Transport"/>
</dbReference>
<feature type="transmembrane region" description="Helical" evidence="6">
    <location>
        <begin position="118"/>
        <end position="139"/>
    </location>
</feature>
<keyword evidence="2" id="KW-1003">Cell membrane</keyword>
<feature type="transmembrane region" description="Helical" evidence="6">
    <location>
        <begin position="390"/>
        <end position="408"/>
    </location>
</feature>
<keyword evidence="8" id="KW-1185">Reference proteome</keyword>
<feature type="transmembrane region" description="Helical" evidence="6">
    <location>
        <begin position="44"/>
        <end position="68"/>
    </location>
</feature>
<feature type="transmembrane region" description="Helical" evidence="6">
    <location>
        <begin position="89"/>
        <end position="112"/>
    </location>
</feature>
<accession>A0A4Q2RYP0</accession>
<keyword evidence="3 6" id="KW-0812">Transmembrane</keyword>
<evidence type="ECO:0000256" key="1">
    <source>
        <dbReference type="ARBA" id="ARBA00004651"/>
    </source>
</evidence>
<proteinExistence type="predicted"/>
<feature type="transmembrane region" description="Helical" evidence="6">
    <location>
        <begin position="219"/>
        <end position="244"/>
    </location>
</feature>
<reference evidence="7 8" key="1">
    <citation type="submission" date="2019-01" db="EMBL/GenBank/DDBJ databases">
        <title>Novel species of Nocardioides.</title>
        <authorList>
            <person name="Liu Q."/>
            <person name="Xin Y.-H."/>
        </authorList>
    </citation>
    <scope>NUCLEOTIDE SEQUENCE [LARGE SCALE GENOMIC DNA]</scope>
    <source>
        <strain evidence="7 8">CGMCC 4.6882</strain>
    </source>
</reference>
<evidence type="ECO:0008006" key="9">
    <source>
        <dbReference type="Google" id="ProtNLM"/>
    </source>
</evidence>
<dbReference type="RefSeq" id="WP_129399650.1">
    <property type="nucleotide sequence ID" value="NZ_SDWT01000001.1"/>
</dbReference>